<protein>
    <submittedName>
        <fullName evidence="2">Uncharacterized protein</fullName>
    </submittedName>
</protein>
<gene>
    <name evidence="2" type="ORF">PR048_017635</name>
</gene>
<comment type="caution">
    <text evidence="2">The sequence shown here is derived from an EMBL/GenBank/DDBJ whole genome shotgun (WGS) entry which is preliminary data.</text>
</comment>
<dbReference type="Proteomes" id="UP001159363">
    <property type="component" value="Chromosome 5"/>
</dbReference>
<sequence>MLTSKDFRMWESCRTMLLVGEFSRDLPFPPFLHSGAGPYSSRFTIIVPRNLGIKNRIGVSTSDTCTEVEDPSASSLVCRRFAVDPYDWFMMNGAVGSMRVRLGRFDVDSVCSQRTIADVRCPTAPRRTARCEMDLQQTGQSSLTVYLYPLNQTHASIPAGHCPDTLQTSFSKGKTGSRYLVFTEVGVGTLCVAVEPYLDFYREPVRQVTSDEHTMVRLLASHLDEPGSVPAAFAPRLLHVGIVPDDAAGRRVFSKISRFPHPLIPALLHTHVASPSSALSPRCKEPPNSLHALIFTSVFQRLLTYSPAGSSADRESFVARSSQSDTRRPVRRASRRLSKNGHAHIESTDTPFHLCVLIYVVLGTTKQANTLSADIDGKQDGRLQQTTINKMAACDIKQDCPIQQTRCGRRRRSTREQAEADKMAAGILTHKMAAGVLTHYMAAAVASSKMAAGLKGVEVPSGGSLKIQDVFRERRRGPVGSCSPLDVGCVQPVIPWHRICAGATPGKLTPRRAPRRAACREDVDDHVALITRSIPVASQPSGEAATVAARRSLADRVGATVTERLACSPLSKAVRVQSPAGSIRIFLCRNRAGQCRWSAGFLGDLPFPPLFHSGATPYSPQSPSSALKTSMLRAVQISSLNPLTRRAVGVRGIRRCYASIPVVQPFKRAAAPGQSGHTVGSRAGHVRQFPHFRFIQRAIADPLPTREVTATAAHLCGRKRRQWLQLPRPSGLSEDEAARRRLQIVSPSLFTNLSTSGRPGHARLPPMRTGFNPLPGQRIFASGYRAGRCRRSAGFLGDPPPPPSSLRRRYKLTIITHIGSQDLAANWVRVPAGSPGVFALGDVRDVAVDGRRVFSGYFRFPVVFALRRGSIFTFTSVKTWLLSAN</sequence>
<evidence type="ECO:0000313" key="2">
    <source>
        <dbReference type="EMBL" id="KAJ8881162.1"/>
    </source>
</evidence>
<keyword evidence="3" id="KW-1185">Reference proteome</keyword>
<dbReference type="EMBL" id="JARBHB010000006">
    <property type="protein sequence ID" value="KAJ8881162.1"/>
    <property type="molecule type" value="Genomic_DNA"/>
</dbReference>
<evidence type="ECO:0000256" key="1">
    <source>
        <dbReference type="SAM" id="MobiDB-lite"/>
    </source>
</evidence>
<feature type="compositionally biased region" description="Basic residues" evidence="1">
    <location>
        <begin position="329"/>
        <end position="341"/>
    </location>
</feature>
<organism evidence="2 3">
    <name type="scientific">Dryococelus australis</name>
    <dbReference type="NCBI Taxonomy" id="614101"/>
    <lineage>
        <taxon>Eukaryota</taxon>
        <taxon>Metazoa</taxon>
        <taxon>Ecdysozoa</taxon>
        <taxon>Arthropoda</taxon>
        <taxon>Hexapoda</taxon>
        <taxon>Insecta</taxon>
        <taxon>Pterygota</taxon>
        <taxon>Neoptera</taxon>
        <taxon>Polyneoptera</taxon>
        <taxon>Phasmatodea</taxon>
        <taxon>Verophasmatodea</taxon>
        <taxon>Anareolatae</taxon>
        <taxon>Phasmatidae</taxon>
        <taxon>Eurycanthinae</taxon>
        <taxon>Dryococelus</taxon>
    </lineage>
</organism>
<feature type="region of interest" description="Disordered" evidence="1">
    <location>
        <begin position="314"/>
        <end position="341"/>
    </location>
</feature>
<proteinExistence type="predicted"/>
<reference evidence="2 3" key="1">
    <citation type="submission" date="2023-02" db="EMBL/GenBank/DDBJ databases">
        <title>LHISI_Scaffold_Assembly.</title>
        <authorList>
            <person name="Stuart O.P."/>
            <person name="Cleave R."/>
            <person name="Magrath M.J.L."/>
            <person name="Mikheyev A.S."/>
        </authorList>
    </citation>
    <scope>NUCLEOTIDE SEQUENCE [LARGE SCALE GENOMIC DNA]</scope>
    <source>
        <strain evidence="2">Daus_M_001</strain>
        <tissue evidence="2">Leg muscle</tissue>
    </source>
</reference>
<accession>A0ABQ9HA25</accession>
<name>A0ABQ9HA25_9NEOP</name>
<evidence type="ECO:0000313" key="3">
    <source>
        <dbReference type="Proteomes" id="UP001159363"/>
    </source>
</evidence>